<evidence type="ECO:0000313" key="2">
    <source>
        <dbReference type="Proteomes" id="UP000011668"/>
    </source>
</evidence>
<accession>L8WFF7</accession>
<dbReference type="EMBL" id="AFRT01002965">
    <property type="protein sequence ID" value="ELU36906.1"/>
    <property type="molecule type" value="Genomic_DNA"/>
</dbReference>
<evidence type="ECO:0000313" key="1">
    <source>
        <dbReference type="EMBL" id="ELU36906.1"/>
    </source>
</evidence>
<dbReference type="Proteomes" id="UP000011668">
    <property type="component" value="Unassembled WGS sequence"/>
</dbReference>
<protein>
    <submittedName>
        <fullName evidence="1">Uncharacterized protein</fullName>
    </submittedName>
</protein>
<dbReference type="HOGENOM" id="CLU_1846464_0_0_1"/>
<comment type="caution">
    <text evidence="1">The sequence shown here is derived from an EMBL/GenBank/DDBJ whole genome shotgun (WGS) entry which is preliminary data.</text>
</comment>
<dbReference type="AlphaFoldDB" id="L8WFF7"/>
<keyword evidence="2" id="KW-1185">Reference proteome</keyword>
<sequence>MVKSETSTSWWVYKASWISSRYSDGQACRSGNQSKTKGKTQSCSQENNRLHKKCWILNAAKFVHTCLHSILLYASCKVGYTLVGGRLWPYYYTGLWASYLAGWIPSLMGKRQGKIDLGSPSDFPPVFIQENYLQVVKAL</sequence>
<organism evidence="1 2">
    <name type="scientific">Thanatephorus cucumeris (strain AG1-IA)</name>
    <name type="common">Rice sheath blight fungus</name>
    <name type="synonym">Rhizoctonia solani</name>
    <dbReference type="NCBI Taxonomy" id="983506"/>
    <lineage>
        <taxon>Eukaryota</taxon>
        <taxon>Fungi</taxon>
        <taxon>Dikarya</taxon>
        <taxon>Basidiomycota</taxon>
        <taxon>Agaricomycotina</taxon>
        <taxon>Agaricomycetes</taxon>
        <taxon>Cantharellales</taxon>
        <taxon>Ceratobasidiaceae</taxon>
        <taxon>Rhizoctonia</taxon>
        <taxon>Rhizoctonia solani AG-1</taxon>
    </lineage>
</organism>
<name>L8WFF7_THACA</name>
<reference evidence="1 2" key="1">
    <citation type="journal article" date="2013" name="Nat. Commun.">
        <title>The evolution and pathogenic mechanisms of the rice sheath blight pathogen.</title>
        <authorList>
            <person name="Zheng A."/>
            <person name="Lin R."/>
            <person name="Xu L."/>
            <person name="Qin P."/>
            <person name="Tang C."/>
            <person name="Ai P."/>
            <person name="Zhang D."/>
            <person name="Liu Y."/>
            <person name="Sun Z."/>
            <person name="Feng H."/>
            <person name="Wang Y."/>
            <person name="Chen Y."/>
            <person name="Liang X."/>
            <person name="Fu R."/>
            <person name="Li Q."/>
            <person name="Zhang J."/>
            <person name="Yu X."/>
            <person name="Xie Z."/>
            <person name="Ding L."/>
            <person name="Guan P."/>
            <person name="Tang J."/>
            <person name="Liang Y."/>
            <person name="Wang S."/>
            <person name="Deng Q."/>
            <person name="Li S."/>
            <person name="Zhu J."/>
            <person name="Wang L."/>
            <person name="Liu H."/>
            <person name="Li P."/>
        </authorList>
    </citation>
    <scope>NUCLEOTIDE SEQUENCE [LARGE SCALE GENOMIC DNA]</scope>
    <source>
        <strain evidence="2">AG-1 IA</strain>
    </source>
</reference>
<gene>
    <name evidence="1" type="ORF">AG1IA_09064</name>
</gene>
<proteinExistence type="predicted"/>